<dbReference type="Proteomes" id="UP000627166">
    <property type="component" value="Unassembled WGS sequence"/>
</dbReference>
<feature type="compositionally biased region" description="Acidic residues" evidence="1">
    <location>
        <begin position="80"/>
        <end position="95"/>
    </location>
</feature>
<gene>
    <name evidence="2" type="ORF">H9637_07390</name>
</gene>
<comment type="caution">
    <text evidence="2">The sequence shown here is derived from an EMBL/GenBank/DDBJ whole genome shotgun (WGS) entry which is preliminary data.</text>
</comment>
<dbReference type="EMBL" id="JACSQB010000052">
    <property type="protein sequence ID" value="MBD8046865.1"/>
    <property type="molecule type" value="Genomic_DNA"/>
</dbReference>
<evidence type="ECO:0000313" key="2">
    <source>
        <dbReference type="EMBL" id="MBD8046865.1"/>
    </source>
</evidence>
<accession>A0ABR8YRL1</accession>
<feature type="region of interest" description="Disordered" evidence="1">
    <location>
        <begin position="73"/>
        <end position="95"/>
    </location>
</feature>
<dbReference type="SUPFAM" id="SSF56209">
    <property type="entry name" value="Nitrile hydratase alpha chain"/>
    <property type="match status" value="1"/>
</dbReference>
<reference evidence="2 3" key="1">
    <citation type="submission" date="2020-08" db="EMBL/GenBank/DDBJ databases">
        <title>A Genomic Blueprint of the Chicken Gut Microbiome.</title>
        <authorList>
            <person name="Gilroy R."/>
            <person name="Ravi A."/>
            <person name="Getino M."/>
            <person name="Pursley I."/>
            <person name="Horton D.L."/>
            <person name="Alikhan N.-F."/>
            <person name="Baker D."/>
            <person name="Gharbi K."/>
            <person name="Hall N."/>
            <person name="Watson M."/>
            <person name="Adriaenssens E.M."/>
            <person name="Foster-Nyarko E."/>
            <person name="Jarju S."/>
            <person name="Secka A."/>
            <person name="Antonio M."/>
            <person name="Oren A."/>
            <person name="Chaudhuri R."/>
            <person name="La Ragione R.M."/>
            <person name="Hildebrand F."/>
            <person name="Pallen M.J."/>
        </authorList>
    </citation>
    <scope>NUCLEOTIDE SEQUENCE [LARGE SCALE GENOMIC DNA]</scope>
    <source>
        <strain evidence="2 3">N37</strain>
    </source>
</reference>
<protein>
    <submittedName>
        <fullName evidence="2">Uncharacterized protein</fullName>
    </submittedName>
</protein>
<keyword evidence="3" id="KW-1185">Reference proteome</keyword>
<organism evidence="2 3">
    <name type="scientific">Clostridium faecium</name>
    <dbReference type="NCBI Taxonomy" id="2762223"/>
    <lineage>
        <taxon>Bacteria</taxon>
        <taxon>Bacillati</taxon>
        <taxon>Bacillota</taxon>
        <taxon>Clostridia</taxon>
        <taxon>Eubacteriales</taxon>
        <taxon>Clostridiaceae</taxon>
        <taxon>Clostridium</taxon>
    </lineage>
</organism>
<dbReference type="NCBIfam" id="NF038399">
    <property type="entry name" value="NH_RiPP_Os17"/>
    <property type="match status" value="1"/>
</dbReference>
<proteinExistence type="predicted"/>
<sequence>MNENVNNKETEIKDLITRAVTDEEFKKQLIEDSDNAMKGYELSEVQRLLIKSLRTEDLEKLTPQNLEEYFSADSAVYTPDVDEELNADEAGEDDI</sequence>
<dbReference type="RefSeq" id="WP_191739841.1">
    <property type="nucleotide sequence ID" value="NZ_JACSQB010000052.1"/>
</dbReference>
<evidence type="ECO:0000313" key="3">
    <source>
        <dbReference type="Proteomes" id="UP000627166"/>
    </source>
</evidence>
<dbReference type="InterPro" id="IPR036648">
    <property type="entry name" value="CN_Hdrase_a/SCN_Hdrase_g_sf"/>
</dbReference>
<evidence type="ECO:0000256" key="1">
    <source>
        <dbReference type="SAM" id="MobiDB-lite"/>
    </source>
</evidence>
<name>A0ABR8YRL1_9CLOT</name>